<feature type="chain" id="PRO_5041253670" evidence="1">
    <location>
        <begin position="24"/>
        <end position="131"/>
    </location>
</feature>
<sequence>MKMHTSLLILSLATGAICTKAHAESLFSLQNLERERAGLLKTLFDAEVSMSARQNKADSIQRRMVDAERMVLRDDRLTEQNSVLAKKAFERYEITFLVHASAEAKCPVLDHYLDELGLAPLSIEKAKAGYR</sequence>
<protein>
    <submittedName>
        <fullName evidence="2">Uncharacterized protein</fullName>
    </submittedName>
</protein>
<dbReference type="Proteomes" id="UP001333710">
    <property type="component" value="Chromosome"/>
</dbReference>
<organism evidence="2 3">
    <name type="scientific">Planctobacterium marinum</name>
    <dbReference type="NCBI Taxonomy" id="1631968"/>
    <lineage>
        <taxon>Bacteria</taxon>
        <taxon>Pseudomonadati</taxon>
        <taxon>Pseudomonadota</taxon>
        <taxon>Gammaproteobacteria</taxon>
        <taxon>Alteromonadales</taxon>
        <taxon>Alteromonadaceae</taxon>
        <taxon>Planctobacterium</taxon>
    </lineage>
</organism>
<evidence type="ECO:0000313" key="3">
    <source>
        <dbReference type="Proteomes" id="UP001333710"/>
    </source>
</evidence>
<accession>A0AA48HPM7</accession>
<evidence type="ECO:0000256" key="1">
    <source>
        <dbReference type="SAM" id="SignalP"/>
    </source>
</evidence>
<evidence type="ECO:0000313" key="2">
    <source>
        <dbReference type="EMBL" id="BDX06387.1"/>
    </source>
</evidence>
<feature type="signal peptide" evidence="1">
    <location>
        <begin position="1"/>
        <end position="23"/>
    </location>
</feature>
<dbReference type="EMBL" id="AP027272">
    <property type="protein sequence ID" value="BDX06387.1"/>
    <property type="molecule type" value="Genomic_DNA"/>
</dbReference>
<proteinExistence type="predicted"/>
<gene>
    <name evidence="2" type="ORF">MACH26_19080</name>
</gene>
<dbReference type="RefSeq" id="WP_338292406.1">
    <property type="nucleotide sequence ID" value="NZ_AP027272.1"/>
</dbReference>
<keyword evidence="1" id="KW-0732">Signal</keyword>
<reference evidence="2" key="1">
    <citation type="submission" date="2023-01" db="EMBL/GenBank/DDBJ databases">
        <title>Complete genome sequence of Planctobacterium marinum strain Dej080120_11.</title>
        <authorList>
            <person name="Ueki S."/>
            <person name="Maruyama F."/>
        </authorList>
    </citation>
    <scope>NUCLEOTIDE SEQUENCE</scope>
    <source>
        <strain evidence="2">Dej080120_11</strain>
    </source>
</reference>
<dbReference type="AlphaFoldDB" id="A0AA48HPM7"/>
<name>A0AA48HPM7_9ALTE</name>
<keyword evidence="3" id="KW-1185">Reference proteome</keyword>
<dbReference type="KEGG" id="pmaw:MACH26_19080"/>